<feature type="region of interest" description="Disordered" evidence="1">
    <location>
        <begin position="1"/>
        <end position="41"/>
    </location>
</feature>
<reference evidence="2" key="3">
    <citation type="submission" date="2022-06" db="UniProtKB">
        <authorList>
            <consortium name="EnsemblPlants"/>
        </authorList>
    </citation>
    <scope>IDENTIFICATION</scope>
</reference>
<protein>
    <submittedName>
        <fullName evidence="2">Uncharacterized protein</fullName>
    </submittedName>
</protein>
<reference evidence="3" key="1">
    <citation type="journal article" date="2013" name="Nature">
        <title>Draft genome of the wheat A-genome progenitor Triticum urartu.</title>
        <authorList>
            <person name="Ling H.Q."/>
            <person name="Zhao S."/>
            <person name="Liu D."/>
            <person name="Wang J."/>
            <person name="Sun H."/>
            <person name="Zhang C."/>
            <person name="Fan H."/>
            <person name="Li D."/>
            <person name="Dong L."/>
            <person name="Tao Y."/>
            <person name="Gao C."/>
            <person name="Wu H."/>
            <person name="Li Y."/>
            <person name="Cui Y."/>
            <person name="Guo X."/>
            <person name="Zheng S."/>
            <person name="Wang B."/>
            <person name="Yu K."/>
            <person name="Liang Q."/>
            <person name="Yang W."/>
            <person name="Lou X."/>
            <person name="Chen J."/>
            <person name="Feng M."/>
            <person name="Jian J."/>
            <person name="Zhang X."/>
            <person name="Luo G."/>
            <person name="Jiang Y."/>
            <person name="Liu J."/>
            <person name="Wang Z."/>
            <person name="Sha Y."/>
            <person name="Zhang B."/>
            <person name="Wu H."/>
            <person name="Tang D."/>
            <person name="Shen Q."/>
            <person name="Xue P."/>
            <person name="Zou S."/>
            <person name="Wang X."/>
            <person name="Liu X."/>
            <person name="Wang F."/>
            <person name="Yang Y."/>
            <person name="An X."/>
            <person name="Dong Z."/>
            <person name="Zhang K."/>
            <person name="Zhang X."/>
            <person name="Luo M.C."/>
            <person name="Dvorak J."/>
            <person name="Tong Y."/>
            <person name="Wang J."/>
            <person name="Yang H."/>
            <person name="Li Z."/>
            <person name="Wang D."/>
            <person name="Zhang A."/>
            <person name="Wang J."/>
        </authorList>
    </citation>
    <scope>NUCLEOTIDE SEQUENCE</scope>
    <source>
        <strain evidence="3">cv. G1812</strain>
    </source>
</reference>
<feature type="compositionally biased region" description="Low complexity" evidence="1">
    <location>
        <begin position="141"/>
        <end position="151"/>
    </location>
</feature>
<feature type="compositionally biased region" description="Basic residues" evidence="1">
    <location>
        <begin position="1"/>
        <end position="19"/>
    </location>
</feature>
<feature type="region of interest" description="Disordered" evidence="1">
    <location>
        <begin position="104"/>
        <end position="160"/>
    </location>
</feature>
<evidence type="ECO:0000256" key="1">
    <source>
        <dbReference type="SAM" id="MobiDB-lite"/>
    </source>
</evidence>
<dbReference type="Proteomes" id="UP000015106">
    <property type="component" value="Chromosome 1"/>
</dbReference>
<accession>A0A8R7K468</accession>
<evidence type="ECO:0000313" key="3">
    <source>
        <dbReference type="Proteomes" id="UP000015106"/>
    </source>
</evidence>
<proteinExistence type="predicted"/>
<sequence length="160" mass="18204">DQTTTLHRRRNRKAPRPRLHNAVTPPVSRGTFEGTCGSKTKPRHLCATSVVEGHRQADQTTTLHHRRNRKAPHNRDRTTPRHHLCRGYIRKVARGRDDATAPMCHWRSCRAPPSRDAPREHSTTTHTPSTPDWPHHHHRPPTSNQPSSTPTLRQAALSSV</sequence>
<feature type="compositionally biased region" description="Basic residues" evidence="1">
    <location>
        <begin position="63"/>
        <end position="72"/>
    </location>
</feature>
<evidence type="ECO:0000313" key="2">
    <source>
        <dbReference type="EnsemblPlants" id="TuG1812G0100004408.01.T01"/>
    </source>
</evidence>
<organism evidence="2 3">
    <name type="scientific">Triticum urartu</name>
    <name type="common">Red wild einkorn</name>
    <name type="synonym">Crithodium urartu</name>
    <dbReference type="NCBI Taxonomy" id="4572"/>
    <lineage>
        <taxon>Eukaryota</taxon>
        <taxon>Viridiplantae</taxon>
        <taxon>Streptophyta</taxon>
        <taxon>Embryophyta</taxon>
        <taxon>Tracheophyta</taxon>
        <taxon>Spermatophyta</taxon>
        <taxon>Magnoliopsida</taxon>
        <taxon>Liliopsida</taxon>
        <taxon>Poales</taxon>
        <taxon>Poaceae</taxon>
        <taxon>BOP clade</taxon>
        <taxon>Pooideae</taxon>
        <taxon>Triticodae</taxon>
        <taxon>Triticeae</taxon>
        <taxon>Triticinae</taxon>
        <taxon>Triticum</taxon>
    </lineage>
</organism>
<name>A0A8R7K468_TRIUA</name>
<dbReference type="Gramene" id="TuG1812G0100004408.01.T01">
    <property type="protein sequence ID" value="TuG1812G0100004408.01.T01"/>
    <property type="gene ID" value="TuG1812G0100004408.01"/>
</dbReference>
<dbReference type="EnsemblPlants" id="TuG1812G0100004408.01.T01">
    <property type="protein sequence ID" value="TuG1812G0100004408.01.T01"/>
    <property type="gene ID" value="TuG1812G0100004408.01"/>
</dbReference>
<dbReference type="AlphaFoldDB" id="A0A8R7K468"/>
<feature type="region of interest" description="Disordered" evidence="1">
    <location>
        <begin position="53"/>
        <end position="82"/>
    </location>
</feature>
<keyword evidence="3" id="KW-1185">Reference proteome</keyword>
<reference evidence="2" key="2">
    <citation type="submission" date="2018-03" db="EMBL/GenBank/DDBJ databases">
        <title>The Triticum urartu genome reveals the dynamic nature of wheat genome evolution.</title>
        <authorList>
            <person name="Ling H."/>
            <person name="Ma B."/>
            <person name="Shi X."/>
            <person name="Liu H."/>
            <person name="Dong L."/>
            <person name="Sun H."/>
            <person name="Cao Y."/>
            <person name="Gao Q."/>
            <person name="Zheng S."/>
            <person name="Li Y."/>
            <person name="Yu Y."/>
            <person name="Du H."/>
            <person name="Qi M."/>
            <person name="Li Y."/>
            <person name="Yu H."/>
            <person name="Cui Y."/>
            <person name="Wang N."/>
            <person name="Chen C."/>
            <person name="Wu H."/>
            <person name="Zhao Y."/>
            <person name="Zhang J."/>
            <person name="Li Y."/>
            <person name="Zhou W."/>
            <person name="Zhang B."/>
            <person name="Hu W."/>
            <person name="Eijk M."/>
            <person name="Tang J."/>
            <person name="Witsenboer H."/>
            <person name="Zhao S."/>
            <person name="Li Z."/>
            <person name="Zhang A."/>
            <person name="Wang D."/>
            <person name="Liang C."/>
        </authorList>
    </citation>
    <scope>NUCLEOTIDE SEQUENCE [LARGE SCALE GENOMIC DNA]</scope>
    <source>
        <strain evidence="2">cv. G1812</strain>
    </source>
</reference>